<dbReference type="EMBL" id="CAJVCH010305829">
    <property type="protein sequence ID" value="CAG7785866.1"/>
    <property type="molecule type" value="Genomic_DNA"/>
</dbReference>
<comment type="caution">
    <text evidence="2">The sequence shown here is derived from an EMBL/GenBank/DDBJ whole genome shotgun (WGS) entry which is preliminary data.</text>
</comment>
<sequence>AGSKAGTSFNNLPPLNFHGIHGENVQVFQDGTVAKRINSFCKAIVFTDRPVKVNEKVCLRLIEVSNNWSGVVRFGFTNQDPTSLRNSLPKYVCPGKIIIIRVPSKFPK</sequence>
<gene>
    <name evidence="2" type="ORF">AFUS01_LOCUS24463</name>
</gene>
<feature type="non-terminal residue" evidence="2">
    <location>
        <position position="1"/>
    </location>
</feature>
<keyword evidence="3" id="KW-1185">Reference proteome</keyword>
<dbReference type="PROSITE" id="PS51065">
    <property type="entry name" value="NHR"/>
    <property type="match status" value="1"/>
</dbReference>
<organism evidence="2 3">
    <name type="scientific">Allacma fusca</name>
    <dbReference type="NCBI Taxonomy" id="39272"/>
    <lineage>
        <taxon>Eukaryota</taxon>
        <taxon>Metazoa</taxon>
        <taxon>Ecdysozoa</taxon>
        <taxon>Arthropoda</taxon>
        <taxon>Hexapoda</taxon>
        <taxon>Collembola</taxon>
        <taxon>Symphypleona</taxon>
        <taxon>Sminthuridae</taxon>
        <taxon>Allacma</taxon>
    </lineage>
</organism>
<dbReference type="OrthoDB" id="6078042at2759"/>
<feature type="domain" description="NHR" evidence="1">
    <location>
        <begin position="14"/>
        <end position="108"/>
    </location>
</feature>
<dbReference type="InterPro" id="IPR006573">
    <property type="entry name" value="NHR_dom"/>
</dbReference>
<evidence type="ECO:0000313" key="2">
    <source>
        <dbReference type="EMBL" id="CAG7785866.1"/>
    </source>
</evidence>
<evidence type="ECO:0000313" key="3">
    <source>
        <dbReference type="Proteomes" id="UP000708208"/>
    </source>
</evidence>
<proteinExistence type="predicted"/>
<dbReference type="SMART" id="SM00588">
    <property type="entry name" value="NEUZ"/>
    <property type="match status" value="1"/>
</dbReference>
<dbReference type="AlphaFoldDB" id="A0A8J2K9Z6"/>
<dbReference type="Pfam" id="PF07177">
    <property type="entry name" value="Neuralized"/>
    <property type="match status" value="1"/>
</dbReference>
<dbReference type="GO" id="GO:0061630">
    <property type="term" value="F:ubiquitin protein ligase activity"/>
    <property type="evidence" value="ECO:0007669"/>
    <property type="project" value="TreeGrafter"/>
</dbReference>
<evidence type="ECO:0000259" key="1">
    <source>
        <dbReference type="PROSITE" id="PS51065"/>
    </source>
</evidence>
<protein>
    <recommendedName>
        <fullName evidence="1">NHR domain-containing protein</fullName>
    </recommendedName>
</protein>
<dbReference type="PANTHER" id="PTHR12429:SF6">
    <property type="entry name" value="PROTEIN NEURALIZED"/>
    <property type="match status" value="1"/>
</dbReference>
<name>A0A8J2K9Z6_9HEXA</name>
<dbReference type="PANTHER" id="PTHR12429">
    <property type="entry name" value="NEURALIZED"/>
    <property type="match status" value="1"/>
</dbReference>
<accession>A0A8J2K9Z6</accession>
<reference evidence="2" key="1">
    <citation type="submission" date="2021-06" db="EMBL/GenBank/DDBJ databases">
        <authorList>
            <person name="Hodson N. C."/>
            <person name="Mongue J. A."/>
            <person name="Jaron S. K."/>
        </authorList>
    </citation>
    <scope>NUCLEOTIDE SEQUENCE</scope>
</reference>
<dbReference type="Proteomes" id="UP000708208">
    <property type="component" value="Unassembled WGS sequence"/>
</dbReference>
<dbReference type="InterPro" id="IPR037962">
    <property type="entry name" value="Neuralized"/>
</dbReference>